<dbReference type="EMBL" id="JAKKPZ010000005">
    <property type="protein sequence ID" value="KAI1720839.1"/>
    <property type="molecule type" value="Genomic_DNA"/>
</dbReference>
<name>A0AAD4N913_9BILA</name>
<gene>
    <name evidence="1" type="ORF">DdX_05086</name>
</gene>
<dbReference type="AlphaFoldDB" id="A0AAD4N913"/>
<keyword evidence="2" id="KW-1185">Reference proteome</keyword>
<proteinExistence type="predicted"/>
<reference evidence="1" key="1">
    <citation type="submission" date="2022-01" db="EMBL/GenBank/DDBJ databases">
        <title>Genome Sequence Resource for Two Populations of Ditylenchus destructor, the Migratory Endoparasitic Phytonematode.</title>
        <authorList>
            <person name="Zhang H."/>
            <person name="Lin R."/>
            <person name="Xie B."/>
        </authorList>
    </citation>
    <scope>NUCLEOTIDE SEQUENCE</scope>
    <source>
        <strain evidence="1">BazhouSP</strain>
    </source>
</reference>
<dbReference type="Proteomes" id="UP001201812">
    <property type="component" value="Unassembled WGS sequence"/>
</dbReference>
<accession>A0AAD4N913</accession>
<protein>
    <submittedName>
        <fullName evidence="1">Uncharacterized protein</fullName>
    </submittedName>
</protein>
<evidence type="ECO:0000313" key="1">
    <source>
        <dbReference type="EMBL" id="KAI1720839.1"/>
    </source>
</evidence>
<comment type="caution">
    <text evidence="1">The sequence shown here is derived from an EMBL/GenBank/DDBJ whole genome shotgun (WGS) entry which is preliminary data.</text>
</comment>
<evidence type="ECO:0000313" key="2">
    <source>
        <dbReference type="Proteomes" id="UP001201812"/>
    </source>
</evidence>
<sequence length="95" mass="10963">MSAPFQREIEPRFNSLSGFIKESIKLAARQLTPTLNNVGSRTLLRFKLQAQHLIDRIQSGISRLEETDREWISFIHTRIGSEFTEAKADYSNCHN</sequence>
<organism evidence="1 2">
    <name type="scientific">Ditylenchus destructor</name>
    <dbReference type="NCBI Taxonomy" id="166010"/>
    <lineage>
        <taxon>Eukaryota</taxon>
        <taxon>Metazoa</taxon>
        <taxon>Ecdysozoa</taxon>
        <taxon>Nematoda</taxon>
        <taxon>Chromadorea</taxon>
        <taxon>Rhabditida</taxon>
        <taxon>Tylenchina</taxon>
        <taxon>Tylenchomorpha</taxon>
        <taxon>Sphaerularioidea</taxon>
        <taxon>Anguinidae</taxon>
        <taxon>Anguininae</taxon>
        <taxon>Ditylenchus</taxon>
    </lineage>
</organism>